<dbReference type="InterPro" id="IPR021331">
    <property type="entry name" value="Hva1_TUDOR"/>
</dbReference>
<feature type="domain" description="Hypervirulence associated protein TUDOR" evidence="2">
    <location>
        <begin position="6"/>
        <end position="67"/>
    </location>
</feature>
<gene>
    <name evidence="3" type="ORF">SAMN05421666_0186</name>
</gene>
<reference evidence="3 4" key="1">
    <citation type="submission" date="2017-01" db="EMBL/GenBank/DDBJ databases">
        <authorList>
            <person name="Mah S.A."/>
            <person name="Swanson W.J."/>
            <person name="Moy G.W."/>
            <person name="Vacquier V.D."/>
        </authorList>
    </citation>
    <scope>NUCLEOTIDE SEQUENCE [LARGE SCALE GENOMIC DNA]</scope>
    <source>
        <strain evidence="3 4">DSM 29590</strain>
    </source>
</reference>
<dbReference type="EMBL" id="FTNV01000001">
    <property type="protein sequence ID" value="SIR86598.1"/>
    <property type="molecule type" value="Genomic_DNA"/>
</dbReference>
<proteinExistence type="predicted"/>
<dbReference type="STRING" id="573024.SAMN05216208_1948"/>
<sequence>MSYIEGTNVEWDWGNGTGTGKVTKVYTQKITLKIDGAEVTRDASEDEPAYRIEQDDGDEVLKSHSELRKS</sequence>
<dbReference type="Pfam" id="PF11160">
    <property type="entry name" value="Hva1_TUDOR"/>
    <property type="match status" value="1"/>
</dbReference>
<accession>A0A1N7EF45</accession>
<evidence type="ECO:0000259" key="2">
    <source>
        <dbReference type="Pfam" id="PF11160"/>
    </source>
</evidence>
<name>A0A1N7EF45_9RHOB</name>
<evidence type="ECO:0000313" key="3">
    <source>
        <dbReference type="EMBL" id="SIR86598.1"/>
    </source>
</evidence>
<keyword evidence="4" id="KW-1185">Reference proteome</keyword>
<dbReference type="RefSeq" id="WP_076530175.1">
    <property type="nucleotide sequence ID" value="NZ_FOAC01000001.1"/>
</dbReference>
<protein>
    <recommendedName>
        <fullName evidence="2">Hypervirulence associated protein TUDOR domain-containing protein</fullName>
    </recommendedName>
</protein>
<evidence type="ECO:0000256" key="1">
    <source>
        <dbReference type="SAM" id="MobiDB-lite"/>
    </source>
</evidence>
<organism evidence="3 4">
    <name type="scientific">Roseovarius nanhaiticus</name>
    <dbReference type="NCBI Taxonomy" id="573024"/>
    <lineage>
        <taxon>Bacteria</taxon>
        <taxon>Pseudomonadati</taxon>
        <taxon>Pseudomonadota</taxon>
        <taxon>Alphaproteobacteria</taxon>
        <taxon>Rhodobacterales</taxon>
        <taxon>Roseobacteraceae</taxon>
        <taxon>Roseovarius</taxon>
    </lineage>
</organism>
<dbReference type="OrthoDB" id="283968at2"/>
<dbReference type="Proteomes" id="UP000186019">
    <property type="component" value="Unassembled WGS sequence"/>
</dbReference>
<feature type="region of interest" description="Disordered" evidence="1">
    <location>
        <begin position="40"/>
        <end position="70"/>
    </location>
</feature>
<evidence type="ECO:0000313" key="4">
    <source>
        <dbReference type="Proteomes" id="UP000186019"/>
    </source>
</evidence>
<dbReference type="AlphaFoldDB" id="A0A1N7EF45"/>